<protein>
    <recommendedName>
        <fullName evidence="1">EAL domain-containing protein</fullName>
    </recommendedName>
</protein>
<dbReference type="AlphaFoldDB" id="A0A0U1QRI4"/>
<dbReference type="PANTHER" id="PTHR33121:SF76">
    <property type="entry name" value="SIGNALING PROTEIN"/>
    <property type="match status" value="1"/>
</dbReference>
<dbReference type="Pfam" id="PF00563">
    <property type="entry name" value="EAL"/>
    <property type="match status" value="1"/>
</dbReference>
<dbReference type="STRING" id="1069536.SINU_02835"/>
<evidence type="ECO:0000259" key="1">
    <source>
        <dbReference type="PROSITE" id="PS50883"/>
    </source>
</evidence>
<dbReference type="InterPro" id="IPR050706">
    <property type="entry name" value="Cyclic-di-GMP_PDE-like"/>
</dbReference>
<accession>A0A0U1QRI4</accession>
<dbReference type="EMBL" id="AFVQ02000038">
    <property type="protein sequence ID" value="KLI03437.1"/>
    <property type="molecule type" value="Genomic_DNA"/>
</dbReference>
<dbReference type="SUPFAM" id="SSF141868">
    <property type="entry name" value="EAL domain-like"/>
    <property type="match status" value="1"/>
</dbReference>
<dbReference type="PROSITE" id="PS50883">
    <property type="entry name" value="EAL"/>
    <property type="match status" value="1"/>
</dbReference>
<dbReference type="PANTHER" id="PTHR33121">
    <property type="entry name" value="CYCLIC DI-GMP PHOSPHODIESTERASE PDEF"/>
    <property type="match status" value="1"/>
</dbReference>
<dbReference type="SMART" id="SM00052">
    <property type="entry name" value="EAL"/>
    <property type="match status" value="1"/>
</dbReference>
<comment type="caution">
    <text evidence="2">The sequence shown here is derived from an EMBL/GenBank/DDBJ whole genome shotgun (WGS) entry which is preliminary data.</text>
</comment>
<dbReference type="InterPro" id="IPR001633">
    <property type="entry name" value="EAL_dom"/>
</dbReference>
<sequence length="255" mass="29333">MRLFQLLQGKNFSHHYQPIIKLSNGDIAGLEALFRPHFFHYPEHAFQQAKKKNKLFELDVCALDKAVRTFRQSRLLPPEKLFIALYPSTMMNPRFVPILLQIIHHYAIPAKQLILEIVAHETIDTISELRAAIQQLKKMGFTIALDDMGKGSDNISRTIDLAVDYVKLDIDLSKGLARSVQKQAYVRFLIRYCKRFDVKLILKGIENERDLHSACSLGVVYGQGSAIHKPRPIKFWTEEVDPNGGKPQHFAWNRD</sequence>
<dbReference type="CDD" id="cd01948">
    <property type="entry name" value="EAL"/>
    <property type="match status" value="1"/>
</dbReference>
<gene>
    <name evidence="2" type="ORF">SINU_02835</name>
</gene>
<dbReference type="InterPro" id="IPR035919">
    <property type="entry name" value="EAL_sf"/>
</dbReference>
<evidence type="ECO:0000313" key="3">
    <source>
        <dbReference type="Proteomes" id="UP000035553"/>
    </source>
</evidence>
<proteinExistence type="predicted"/>
<keyword evidence="3" id="KW-1185">Reference proteome</keyword>
<name>A0A0U1QRI4_9BACL</name>
<dbReference type="OrthoDB" id="581425at2"/>
<reference evidence="2 3" key="1">
    <citation type="journal article" date="2011" name="J. Bacteriol.">
        <title>Draft genome sequence of Sporolactobacillus inulinus strain CASD, an efficient D-lactic acid-producing bacterium with high-concentration lactate tolerance capability.</title>
        <authorList>
            <person name="Yu B."/>
            <person name="Su F."/>
            <person name="Wang L."/>
            <person name="Xu K."/>
            <person name="Zhao B."/>
            <person name="Xu P."/>
        </authorList>
    </citation>
    <scope>NUCLEOTIDE SEQUENCE [LARGE SCALE GENOMIC DNA]</scope>
    <source>
        <strain evidence="2 3">CASD</strain>
    </source>
</reference>
<dbReference type="GO" id="GO:0071111">
    <property type="term" value="F:cyclic-guanylate-specific phosphodiesterase activity"/>
    <property type="evidence" value="ECO:0007669"/>
    <property type="project" value="InterPro"/>
</dbReference>
<dbReference type="RefSeq" id="WP_010023516.1">
    <property type="nucleotide sequence ID" value="NZ_AFVQ02000038.1"/>
</dbReference>
<evidence type="ECO:0000313" key="2">
    <source>
        <dbReference type="EMBL" id="KLI03437.1"/>
    </source>
</evidence>
<feature type="domain" description="EAL" evidence="1">
    <location>
        <begin position="1"/>
        <end position="244"/>
    </location>
</feature>
<dbReference type="Gene3D" id="3.20.20.450">
    <property type="entry name" value="EAL domain"/>
    <property type="match status" value="1"/>
</dbReference>
<organism evidence="2 3">
    <name type="scientific">Sporolactobacillus inulinus CASD</name>
    <dbReference type="NCBI Taxonomy" id="1069536"/>
    <lineage>
        <taxon>Bacteria</taxon>
        <taxon>Bacillati</taxon>
        <taxon>Bacillota</taxon>
        <taxon>Bacilli</taxon>
        <taxon>Bacillales</taxon>
        <taxon>Sporolactobacillaceae</taxon>
        <taxon>Sporolactobacillus</taxon>
    </lineage>
</organism>
<dbReference type="Proteomes" id="UP000035553">
    <property type="component" value="Unassembled WGS sequence"/>
</dbReference>